<evidence type="ECO:0000313" key="1">
    <source>
        <dbReference type="EMBL" id="NGO66069.1"/>
    </source>
</evidence>
<name>A0A6M1S4G4_9HYPH</name>
<dbReference type="RefSeq" id="WP_163897223.1">
    <property type="nucleotide sequence ID" value="NZ_CP048424.1"/>
</dbReference>
<reference evidence="1 2" key="1">
    <citation type="submission" date="2020-02" db="EMBL/GenBank/DDBJ databases">
        <title>Genome sequence of the type strain CCBAU10050 of Rhizobium daejeonense.</title>
        <authorList>
            <person name="Gao J."/>
            <person name="Sun J."/>
        </authorList>
    </citation>
    <scope>NUCLEOTIDE SEQUENCE [LARGE SCALE GENOMIC DNA]</scope>
    <source>
        <strain evidence="1 2">CCBAU10050</strain>
    </source>
</reference>
<organism evidence="1 2">
    <name type="scientific">Rhizobium daejeonense</name>
    <dbReference type="NCBI Taxonomy" id="240521"/>
    <lineage>
        <taxon>Bacteria</taxon>
        <taxon>Pseudomonadati</taxon>
        <taxon>Pseudomonadota</taxon>
        <taxon>Alphaproteobacteria</taxon>
        <taxon>Hyphomicrobiales</taxon>
        <taxon>Rhizobiaceae</taxon>
        <taxon>Rhizobium/Agrobacterium group</taxon>
        <taxon>Rhizobium</taxon>
    </lineage>
</organism>
<dbReference type="AlphaFoldDB" id="A0A6M1S4G4"/>
<dbReference type="Proteomes" id="UP000477849">
    <property type="component" value="Unassembled WGS sequence"/>
</dbReference>
<accession>A0A6M1S4G4</accession>
<protein>
    <submittedName>
        <fullName evidence="1">Uncharacterized protein</fullName>
    </submittedName>
</protein>
<comment type="caution">
    <text evidence="1">The sequence shown here is derived from an EMBL/GenBank/DDBJ whole genome shotgun (WGS) entry which is preliminary data.</text>
</comment>
<evidence type="ECO:0000313" key="2">
    <source>
        <dbReference type="Proteomes" id="UP000477849"/>
    </source>
</evidence>
<proteinExistence type="predicted"/>
<sequence>MIDVRAPKPLAKAIGARRETQRHLDCLTRQIAARAGRQTITVRVRSRARRRSGPRLYHQELADRLVFERWGELDTLTCRLVLQEQIIDALERYGDAPACLTRDRRA</sequence>
<gene>
    <name evidence="1" type="ORF">G6N76_20630</name>
</gene>
<dbReference type="EMBL" id="JAAKZH010000008">
    <property type="protein sequence ID" value="NGO66069.1"/>
    <property type="molecule type" value="Genomic_DNA"/>
</dbReference>
<keyword evidence="2" id="KW-1185">Reference proteome</keyword>